<feature type="region of interest" description="Disordered" evidence="1">
    <location>
        <begin position="91"/>
        <end position="117"/>
    </location>
</feature>
<dbReference type="Proteomes" id="UP001335648">
    <property type="component" value="Unassembled WGS sequence"/>
</dbReference>
<sequence>MSGRLAKLDDSLPLHDSILSPLTHLKSLKLRKTLYKFSPTEARDPRSRKYTPLTRVLTSTLHDHSSTSVSDTPSPAVSYSFFDLVTSVSTSPSTRCSSPPPVNAHTTPPYHTNTSDSTQLLPYRVYHSSPRHLKMSSTHSVSISTSVVPLVSSLFLRAWSAPCHTPASSTPLSHTFVRLLALLHSHSTTPFQILHLHYCQYVPCPVHHLTSCHVISSLT</sequence>
<dbReference type="EMBL" id="JAULUE010002061">
    <property type="protein sequence ID" value="KAK5884123.1"/>
    <property type="molecule type" value="Genomic_DNA"/>
</dbReference>
<evidence type="ECO:0000313" key="2">
    <source>
        <dbReference type="EMBL" id="KAK5884123.1"/>
    </source>
</evidence>
<feature type="compositionally biased region" description="Polar residues" evidence="1">
    <location>
        <begin position="104"/>
        <end position="117"/>
    </location>
</feature>
<gene>
    <name evidence="2" type="ORF">CesoFtcFv8_020386</name>
</gene>
<comment type="caution">
    <text evidence="2">The sequence shown here is derived from an EMBL/GenBank/DDBJ whole genome shotgun (WGS) entry which is preliminary data.</text>
</comment>
<name>A0AAN8GN33_9TELE</name>
<evidence type="ECO:0000313" key="3">
    <source>
        <dbReference type="Proteomes" id="UP001335648"/>
    </source>
</evidence>
<keyword evidence="3" id="KW-1185">Reference proteome</keyword>
<reference evidence="2 3" key="1">
    <citation type="journal article" date="2023" name="Mol. Biol. Evol.">
        <title>Genomics of Secondarily Temperate Adaptation in the Only Non-Antarctic Icefish.</title>
        <authorList>
            <person name="Rivera-Colon A.G."/>
            <person name="Rayamajhi N."/>
            <person name="Minhas B.F."/>
            <person name="Madrigal G."/>
            <person name="Bilyk K.T."/>
            <person name="Yoon V."/>
            <person name="Hune M."/>
            <person name="Gregory S."/>
            <person name="Cheng C.H.C."/>
            <person name="Catchen J.M."/>
        </authorList>
    </citation>
    <scope>NUCLEOTIDE SEQUENCE [LARGE SCALE GENOMIC DNA]</scope>
    <source>
        <strain evidence="2">JC2023a</strain>
    </source>
</reference>
<accession>A0AAN8GN33</accession>
<protein>
    <submittedName>
        <fullName evidence="2">Uncharacterized protein</fullName>
    </submittedName>
</protein>
<organism evidence="2 3">
    <name type="scientific">Champsocephalus esox</name>
    <name type="common">pike icefish</name>
    <dbReference type="NCBI Taxonomy" id="159716"/>
    <lineage>
        <taxon>Eukaryota</taxon>
        <taxon>Metazoa</taxon>
        <taxon>Chordata</taxon>
        <taxon>Craniata</taxon>
        <taxon>Vertebrata</taxon>
        <taxon>Euteleostomi</taxon>
        <taxon>Actinopterygii</taxon>
        <taxon>Neopterygii</taxon>
        <taxon>Teleostei</taxon>
        <taxon>Neoteleostei</taxon>
        <taxon>Acanthomorphata</taxon>
        <taxon>Eupercaria</taxon>
        <taxon>Perciformes</taxon>
        <taxon>Notothenioidei</taxon>
        <taxon>Channichthyidae</taxon>
        <taxon>Champsocephalus</taxon>
    </lineage>
</organism>
<evidence type="ECO:0000256" key="1">
    <source>
        <dbReference type="SAM" id="MobiDB-lite"/>
    </source>
</evidence>
<dbReference type="AlphaFoldDB" id="A0AAN8GN33"/>
<proteinExistence type="predicted"/>